<keyword evidence="3" id="KW-1185">Reference proteome</keyword>
<accession>A0ABV5CE19</accession>
<name>A0ABV5CE19_9SPHI</name>
<dbReference type="Proteomes" id="UP001580928">
    <property type="component" value="Unassembled WGS sequence"/>
</dbReference>
<protein>
    <recommendedName>
        <fullName evidence="4">Anti-sigma factor</fullName>
    </recommendedName>
</protein>
<evidence type="ECO:0000256" key="1">
    <source>
        <dbReference type="SAM" id="Phobius"/>
    </source>
</evidence>
<keyword evidence="1" id="KW-0812">Transmembrane</keyword>
<comment type="caution">
    <text evidence="2">The sequence shown here is derived from an EMBL/GenBank/DDBJ whole genome shotgun (WGS) entry which is preliminary data.</text>
</comment>
<keyword evidence="1" id="KW-1133">Transmembrane helix</keyword>
<organism evidence="2 3">
    <name type="scientific">Albibacterium profundi</name>
    <dbReference type="NCBI Taxonomy" id="3134906"/>
    <lineage>
        <taxon>Bacteria</taxon>
        <taxon>Pseudomonadati</taxon>
        <taxon>Bacteroidota</taxon>
        <taxon>Sphingobacteriia</taxon>
        <taxon>Sphingobacteriales</taxon>
        <taxon>Sphingobacteriaceae</taxon>
        <taxon>Albibacterium</taxon>
    </lineage>
</organism>
<sequence>MSHHYDILYIQQYLDGKLSPEQMHDLERAALDDELLQDAIDGYRSTSSIDHRQLSLLQKRFAARIETHLENKNTNYFTWQRLTIASLAGLLFIVIAVLFWMMQNPDRSTQANSQASVLSIQEKVTIRAIDGDLVPKIGWTELRDQASISNIPAAVGEKVIVHFELTEDHKPINVHFVSEHAESVTGAITKMLEEGTTWEGSSGTIELQF</sequence>
<dbReference type="EMBL" id="JBBVGT010000002">
    <property type="protein sequence ID" value="MFB5945791.1"/>
    <property type="molecule type" value="Genomic_DNA"/>
</dbReference>
<evidence type="ECO:0000313" key="3">
    <source>
        <dbReference type="Proteomes" id="UP001580928"/>
    </source>
</evidence>
<dbReference type="RefSeq" id="WP_375557324.1">
    <property type="nucleotide sequence ID" value="NZ_JBBVGT010000002.1"/>
</dbReference>
<keyword evidence="1" id="KW-0472">Membrane</keyword>
<gene>
    <name evidence="2" type="ORF">WKR92_08085</name>
</gene>
<evidence type="ECO:0008006" key="4">
    <source>
        <dbReference type="Google" id="ProtNLM"/>
    </source>
</evidence>
<proteinExistence type="predicted"/>
<feature type="transmembrane region" description="Helical" evidence="1">
    <location>
        <begin position="82"/>
        <end position="102"/>
    </location>
</feature>
<reference evidence="2 3" key="1">
    <citation type="submission" date="2024-04" db="EMBL/GenBank/DDBJ databases">
        <title>Albibacterium profundi sp. nov., isolated from sediment of the Challenger Deep of Mariana Trench.</title>
        <authorList>
            <person name="Wang Y."/>
        </authorList>
    </citation>
    <scope>NUCLEOTIDE SEQUENCE [LARGE SCALE GENOMIC DNA]</scope>
    <source>
        <strain evidence="2 3">RHL897</strain>
    </source>
</reference>
<evidence type="ECO:0000313" key="2">
    <source>
        <dbReference type="EMBL" id="MFB5945791.1"/>
    </source>
</evidence>